<organism evidence="2">
    <name type="scientific">Myoviridae sp. ctFCq8</name>
    <dbReference type="NCBI Taxonomy" id="2827605"/>
    <lineage>
        <taxon>Viruses</taxon>
        <taxon>Duplodnaviria</taxon>
        <taxon>Heunggongvirae</taxon>
        <taxon>Uroviricota</taxon>
        <taxon>Caudoviricetes</taxon>
    </lineage>
</organism>
<evidence type="ECO:0000313" key="2">
    <source>
        <dbReference type="EMBL" id="DAD69715.1"/>
    </source>
</evidence>
<feature type="compositionally biased region" description="Acidic residues" evidence="1">
    <location>
        <begin position="39"/>
        <end position="50"/>
    </location>
</feature>
<feature type="compositionally biased region" description="Low complexity" evidence="1">
    <location>
        <begin position="51"/>
        <end position="60"/>
    </location>
</feature>
<accession>A0A8S5LIU2</accession>
<feature type="region of interest" description="Disordered" evidence="1">
    <location>
        <begin position="1"/>
        <end position="97"/>
    </location>
</feature>
<name>A0A8S5LIU2_9CAUD</name>
<feature type="compositionally biased region" description="Acidic residues" evidence="1">
    <location>
        <begin position="83"/>
        <end position="93"/>
    </location>
</feature>
<feature type="compositionally biased region" description="Low complexity" evidence="1">
    <location>
        <begin position="21"/>
        <end position="38"/>
    </location>
</feature>
<reference evidence="2" key="1">
    <citation type="journal article" date="2021" name="Proc. Natl. Acad. Sci. U.S.A.">
        <title>A Catalog of Tens of Thousands of Viruses from Human Metagenomes Reveals Hidden Associations with Chronic Diseases.</title>
        <authorList>
            <person name="Tisza M.J."/>
            <person name="Buck C.B."/>
        </authorList>
    </citation>
    <scope>NUCLEOTIDE SEQUENCE</scope>
    <source>
        <strain evidence="2">CtFCq8</strain>
    </source>
</reference>
<proteinExistence type="predicted"/>
<dbReference type="EMBL" id="BK015854">
    <property type="protein sequence ID" value="DAD69715.1"/>
    <property type="molecule type" value="Genomic_DNA"/>
</dbReference>
<sequence>MATKKKVTPPEGEELQPTDPITPTSPEETGSEPTPTEEAPNEDAAEEPVEGADTPTATEETPTKEEGAPEDAETDEAAKAEDTQEDEAPEAEDVAPTALSDLAAQILRDHDLKVVFLTSDGTAFYGYSDAINYAQTLEVKDVYHFFATPPTDDELRELLPPSLRPKHLQA</sequence>
<protein>
    <submittedName>
        <fullName evidence="2">Uncharacterized protein</fullName>
    </submittedName>
</protein>
<evidence type="ECO:0000256" key="1">
    <source>
        <dbReference type="SAM" id="MobiDB-lite"/>
    </source>
</evidence>